<dbReference type="InterPro" id="IPR001712">
    <property type="entry name" value="T3SS_FHIPEP"/>
</dbReference>
<dbReference type="EMBL" id="MOEC01000008">
    <property type="protein sequence ID" value="OIS93626.1"/>
    <property type="molecule type" value="Genomic_DNA"/>
</dbReference>
<dbReference type="PRINTS" id="PR00949">
    <property type="entry name" value="TYPE3IMAPROT"/>
</dbReference>
<feature type="transmembrane region" description="Helical" evidence="10">
    <location>
        <begin position="200"/>
        <end position="222"/>
    </location>
</feature>
<dbReference type="NCBIfam" id="TIGR01399">
    <property type="entry name" value="hrcV"/>
    <property type="match status" value="1"/>
</dbReference>
<dbReference type="InterPro" id="IPR042193">
    <property type="entry name" value="FHIPEP_3"/>
</dbReference>
<dbReference type="InterPro" id="IPR042196">
    <property type="entry name" value="FHIPEP_4"/>
</dbReference>
<evidence type="ECO:0000256" key="2">
    <source>
        <dbReference type="ARBA" id="ARBA00008835"/>
    </source>
</evidence>
<sequence>MMNTLTRFLARARNTSDIVVAVLVLVAVSMMVIPLPTWAVDGLITLNIAFSVLILLSSLYATSPLQFSALPSAILIATLFRLAITITTTRLILLQADAGEIVTAFGNFVVGGSIAVGLIIFFIITIAQFVVIAKGAERVAEVAARFTLDALPGKQMSIDAELRNGDIDQAQARAMRQTLEQESQFFGAMDGAMKFVKGDVLAGMVFIFVNLIGGLAVGILQHEMGFAEAGMTYSLLSVGDGLVAQIPALLVAVAAGTMVTRVASAENGSDLGRQITSQLLRNSRSLIMASIIMFVLAIVPGFPMPVFIILGLILGVAGYAMRRNQADGHPSIRETVQLQQLSDDHEVEERAIAYDSPLVVRIGTELAADLPADLLQLSQNEARSVIGTELGIDVPPVPRLVDRTLKPRLLRIDLDDVPVLEMEIPPGCVLVEEDPAHLELAGISADDLIRIQGHTRMFLVAGDQQAVLSEANIPFQPPGNITVPLLGFVFRMYSQHFIGIQETNRLLQDLGKTSSELVSQAKEVIPTTKMLEVLRMLVAEGVTIRNLRVILEALVEAGNDETHVLHEKVRMALKRQISFRAADDNNVIAAFILERSAEHDVRSALRHANTGAVLDLSDDALRSVAQQIKQLTARSAANTPPVVITAADIRPHLRALLIHHGVDIPVLSYQELAFEFNVQPLGTVTGSGSGNRVQARLTNGPQDVSHSQEA</sequence>
<dbReference type="Pfam" id="PF00771">
    <property type="entry name" value="FHIPEP"/>
    <property type="match status" value="1"/>
</dbReference>
<evidence type="ECO:0000256" key="9">
    <source>
        <dbReference type="SAM" id="MobiDB-lite"/>
    </source>
</evidence>
<protein>
    <submittedName>
        <fullName evidence="11">EscV/YscV/HrcV family type III secretion system export apparatus protein</fullName>
    </submittedName>
</protein>
<reference evidence="11 12" key="1">
    <citation type="submission" date="2016-10" db="EMBL/GenBank/DDBJ databases">
        <title>The Draft Genome Sequence of the Potato Rhizosphere Bacteria Ochrobactrum sp. IPA7.2.</title>
        <authorList>
            <person name="Gogoleva N.E."/>
            <person name="Khlopko Y.A."/>
            <person name="Burygin G.L."/>
            <person name="Plotnikov A.O."/>
        </authorList>
    </citation>
    <scope>NUCLEOTIDE SEQUENCE [LARGE SCALE GENOMIC DNA]</scope>
    <source>
        <strain evidence="11 12">IPA7.2</strain>
    </source>
</reference>
<comment type="similarity">
    <text evidence="2">Belongs to the FHIPEP (flagella/HR/invasion proteins export pore) family.</text>
</comment>
<evidence type="ECO:0000256" key="4">
    <source>
        <dbReference type="ARBA" id="ARBA00022475"/>
    </source>
</evidence>
<dbReference type="GO" id="GO:0009306">
    <property type="term" value="P:protein secretion"/>
    <property type="evidence" value="ECO:0007669"/>
    <property type="project" value="InterPro"/>
</dbReference>
<dbReference type="Gene3D" id="1.10.8.540">
    <property type="entry name" value="FHIPEP family, domain 3"/>
    <property type="match status" value="1"/>
</dbReference>
<name>A0A1J6I411_9HYPH</name>
<evidence type="ECO:0000313" key="12">
    <source>
        <dbReference type="Proteomes" id="UP000182985"/>
    </source>
</evidence>
<keyword evidence="3" id="KW-0813">Transport</keyword>
<keyword evidence="12" id="KW-1185">Reference proteome</keyword>
<dbReference type="AlphaFoldDB" id="A0A1J6I411"/>
<evidence type="ECO:0000256" key="8">
    <source>
        <dbReference type="ARBA" id="ARBA00023136"/>
    </source>
</evidence>
<feature type="transmembrane region" description="Helical" evidence="10">
    <location>
        <begin position="42"/>
        <end position="61"/>
    </location>
</feature>
<evidence type="ECO:0000256" key="1">
    <source>
        <dbReference type="ARBA" id="ARBA00004429"/>
    </source>
</evidence>
<dbReference type="PIRSF" id="PIRSF005419">
    <property type="entry name" value="FlhA"/>
    <property type="match status" value="1"/>
</dbReference>
<feature type="transmembrane region" description="Helical" evidence="10">
    <location>
        <begin position="73"/>
        <end position="93"/>
    </location>
</feature>
<gene>
    <name evidence="11" type="ORF">BLA27_09930</name>
</gene>
<dbReference type="Gene3D" id="3.40.50.12790">
    <property type="entry name" value="FHIPEP family, domain 4"/>
    <property type="match status" value="1"/>
</dbReference>
<keyword evidence="4" id="KW-1003">Cell membrane</keyword>
<organism evidence="11 12">
    <name type="scientific">Brucella cytisi</name>
    <dbReference type="NCBI Taxonomy" id="407152"/>
    <lineage>
        <taxon>Bacteria</taxon>
        <taxon>Pseudomonadati</taxon>
        <taxon>Pseudomonadota</taxon>
        <taxon>Alphaproteobacteria</taxon>
        <taxon>Hyphomicrobiales</taxon>
        <taxon>Brucellaceae</taxon>
        <taxon>Brucella/Ochrobactrum group</taxon>
        <taxon>Brucella</taxon>
    </lineage>
</organism>
<keyword evidence="6 10" id="KW-0812">Transmembrane</keyword>
<accession>A0A1J6I411</accession>
<evidence type="ECO:0000256" key="6">
    <source>
        <dbReference type="ARBA" id="ARBA00022692"/>
    </source>
</evidence>
<proteinExistence type="inferred from homology"/>
<dbReference type="InterPro" id="IPR006302">
    <property type="entry name" value="T3SS_HrcV"/>
</dbReference>
<evidence type="ECO:0000256" key="3">
    <source>
        <dbReference type="ARBA" id="ARBA00022448"/>
    </source>
</evidence>
<feature type="transmembrane region" description="Helical" evidence="10">
    <location>
        <begin position="105"/>
        <end position="131"/>
    </location>
</feature>
<evidence type="ECO:0000256" key="10">
    <source>
        <dbReference type="SAM" id="Phobius"/>
    </source>
</evidence>
<keyword evidence="5" id="KW-0997">Cell inner membrane</keyword>
<dbReference type="Proteomes" id="UP000182985">
    <property type="component" value="Unassembled WGS sequence"/>
</dbReference>
<comment type="caution">
    <text evidence="11">The sequence shown here is derived from an EMBL/GenBank/DDBJ whole genome shotgun (WGS) entry which is preliminary data.</text>
</comment>
<evidence type="ECO:0000256" key="5">
    <source>
        <dbReference type="ARBA" id="ARBA00022519"/>
    </source>
</evidence>
<dbReference type="RefSeq" id="WP_071631609.1">
    <property type="nucleotide sequence ID" value="NZ_MOEC01000008.1"/>
</dbReference>
<dbReference type="InterPro" id="IPR025505">
    <property type="entry name" value="FHIPEP_CS"/>
</dbReference>
<dbReference type="OrthoDB" id="9759185at2"/>
<dbReference type="PANTHER" id="PTHR30161:SF2">
    <property type="entry name" value="INVASION PROTEIN INVA"/>
    <property type="match status" value="1"/>
</dbReference>
<dbReference type="GO" id="GO:0005886">
    <property type="term" value="C:plasma membrane"/>
    <property type="evidence" value="ECO:0007669"/>
    <property type="project" value="UniProtKB-SubCell"/>
</dbReference>
<feature type="region of interest" description="Disordered" evidence="9">
    <location>
        <begin position="687"/>
        <end position="710"/>
    </location>
</feature>
<comment type="subcellular location">
    <subcellularLocation>
        <location evidence="1">Cell inner membrane</location>
        <topology evidence="1">Multi-pass membrane protein</topology>
    </subcellularLocation>
</comment>
<dbReference type="InterPro" id="IPR042194">
    <property type="entry name" value="FHIPEP_1"/>
</dbReference>
<evidence type="ECO:0000313" key="11">
    <source>
        <dbReference type="EMBL" id="OIS93626.1"/>
    </source>
</evidence>
<feature type="transmembrane region" description="Helical" evidence="10">
    <location>
        <begin position="18"/>
        <end position="36"/>
    </location>
</feature>
<evidence type="ECO:0000256" key="7">
    <source>
        <dbReference type="ARBA" id="ARBA00022989"/>
    </source>
</evidence>
<dbReference type="PROSITE" id="PS00994">
    <property type="entry name" value="FHIPEP"/>
    <property type="match status" value="1"/>
</dbReference>
<dbReference type="Gene3D" id="3.40.30.60">
    <property type="entry name" value="FHIPEP family, domain 1"/>
    <property type="match status" value="1"/>
</dbReference>
<feature type="transmembrane region" description="Helical" evidence="10">
    <location>
        <begin position="242"/>
        <end position="264"/>
    </location>
</feature>
<keyword evidence="7 10" id="KW-1133">Transmembrane helix</keyword>
<dbReference type="PANTHER" id="PTHR30161">
    <property type="entry name" value="FLAGELLAR EXPORT PROTEIN, MEMBRANE FLHA SUBUNIT-RELATED"/>
    <property type="match status" value="1"/>
</dbReference>
<feature type="transmembrane region" description="Helical" evidence="10">
    <location>
        <begin position="285"/>
        <end position="314"/>
    </location>
</feature>
<keyword evidence="8 10" id="KW-0472">Membrane</keyword>